<evidence type="ECO:0000313" key="2">
    <source>
        <dbReference type="Proteomes" id="UP000216122"/>
    </source>
</evidence>
<reference evidence="1 2" key="2">
    <citation type="submission" date="2017-09" db="EMBL/GenBank/DDBJ databases">
        <title>Tripartite evolution among Lactobacillus johnsonii, Lactobacillus taiwanensis, Lactobacillus reuteri and their rodent host.</title>
        <authorList>
            <person name="Wang T."/>
            <person name="Knowles S."/>
            <person name="Cheng C."/>
        </authorList>
    </citation>
    <scope>NUCLEOTIDE SEQUENCE [LARGE SCALE GENOMIC DNA]</scope>
    <source>
        <strain evidence="1 2">103v</strain>
    </source>
</reference>
<accession>A0A1C1ZML0</accession>
<comment type="caution">
    <text evidence="1">The sequence shown here is derived from an EMBL/GenBank/DDBJ whole genome shotgun (WGS) entry which is preliminary data.</text>
</comment>
<sequence length="167" mass="19328">MKIDEFKATLRQLAYTTTDARSGIIKVYSQKYWQEDNVNGWCFQLAPARKKVIVDKQWDKLDDMPVFNVRDLLNLIAELEKIPVKERFPKKKYVLSAIRCAEGPVPVKQYVDAMNISANNVEFHFGFANEKANAMEFTQEELDDLSDFFPKDAIDVMKEPVEDIADK</sequence>
<reference evidence="2" key="1">
    <citation type="submission" date="2017-05" db="EMBL/GenBank/DDBJ databases">
        <authorList>
            <person name="Lin X.B."/>
            <person name="Stothard P."/>
            <person name="Tasseva G."/>
            <person name="Walter J."/>
        </authorList>
    </citation>
    <scope>NUCLEOTIDE SEQUENCE [LARGE SCALE GENOMIC DNA]</scope>
    <source>
        <strain evidence="2">103v</strain>
    </source>
</reference>
<dbReference type="Proteomes" id="UP000216122">
    <property type="component" value="Unassembled WGS sequence"/>
</dbReference>
<protein>
    <submittedName>
        <fullName evidence="1">Uncharacterized protein</fullName>
    </submittedName>
</protein>
<evidence type="ECO:0000313" key="1">
    <source>
        <dbReference type="EMBL" id="OYT03643.1"/>
    </source>
</evidence>
<organism evidence="1 2">
    <name type="scientific">Limosilactobacillus reuteri</name>
    <name type="common">Lactobacillus reuteri</name>
    <dbReference type="NCBI Taxonomy" id="1598"/>
    <lineage>
        <taxon>Bacteria</taxon>
        <taxon>Bacillati</taxon>
        <taxon>Bacillota</taxon>
        <taxon>Bacilli</taxon>
        <taxon>Lactobacillales</taxon>
        <taxon>Lactobacillaceae</taxon>
        <taxon>Limosilactobacillus</taxon>
    </lineage>
</organism>
<dbReference type="RefSeq" id="WP_065867020.1">
    <property type="nucleotide sequence ID" value="NZ_MBLQ01000146.1"/>
</dbReference>
<dbReference type="AlphaFoldDB" id="A0A1C1ZML0"/>
<gene>
    <name evidence="1" type="ORF">CBG21_05065</name>
</gene>
<dbReference type="EMBL" id="NGQC01000031">
    <property type="protein sequence ID" value="OYT03643.1"/>
    <property type="molecule type" value="Genomic_DNA"/>
</dbReference>
<proteinExistence type="predicted"/>
<name>A0A1C1ZML0_LIMRT</name>